<organism evidence="2 3">
    <name type="scientific">Pleurodeles waltl</name>
    <name type="common">Iberian ribbed newt</name>
    <dbReference type="NCBI Taxonomy" id="8319"/>
    <lineage>
        <taxon>Eukaryota</taxon>
        <taxon>Metazoa</taxon>
        <taxon>Chordata</taxon>
        <taxon>Craniata</taxon>
        <taxon>Vertebrata</taxon>
        <taxon>Euteleostomi</taxon>
        <taxon>Amphibia</taxon>
        <taxon>Batrachia</taxon>
        <taxon>Caudata</taxon>
        <taxon>Salamandroidea</taxon>
        <taxon>Salamandridae</taxon>
        <taxon>Pleurodelinae</taxon>
        <taxon>Pleurodeles</taxon>
    </lineage>
</organism>
<feature type="compositionally biased region" description="Basic and acidic residues" evidence="1">
    <location>
        <begin position="73"/>
        <end position="87"/>
    </location>
</feature>
<name>A0AAV7M9S0_PLEWA</name>
<feature type="region of interest" description="Disordered" evidence="1">
    <location>
        <begin position="56"/>
        <end position="87"/>
    </location>
</feature>
<evidence type="ECO:0000313" key="2">
    <source>
        <dbReference type="EMBL" id="KAJ1100088.1"/>
    </source>
</evidence>
<accession>A0AAV7M9S0</accession>
<reference evidence="2" key="1">
    <citation type="journal article" date="2022" name="bioRxiv">
        <title>Sequencing and chromosome-scale assembly of the giantPleurodeles waltlgenome.</title>
        <authorList>
            <person name="Brown T."/>
            <person name="Elewa A."/>
            <person name="Iarovenko S."/>
            <person name="Subramanian E."/>
            <person name="Araus A.J."/>
            <person name="Petzold A."/>
            <person name="Susuki M."/>
            <person name="Suzuki K.-i.T."/>
            <person name="Hayashi T."/>
            <person name="Toyoda A."/>
            <person name="Oliveira C."/>
            <person name="Osipova E."/>
            <person name="Leigh N.D."/>
            <person name="Simon A."/>
            <person name="Yun M.H."/>
        </authorList>
    </citation>
    <scope>NUCLEOTIDE SEQUENCE</scope>
    <source>
        <strain evidence="2">20211129_DDA</strain>
        <tissue evidence="2">Liver</tissue>
    </source>
</reference>
<dbReference type="EMBL" id="JANPWB010000014">
    <property type="protein sequence ID" value="KAJ1100088.1"/>
    <property type="molecule type" value="Genomic_DNA"/>
</dbReference>
<protein>
    <submittedName>
        <fullName evidence="2">Uncharacterized protein</fullName>
    </submittedName>
</protein>
<keyword evidence="3" id="KW-1185">Reference proteome</keyword>
<gene>
    <name evidence="2" type="ORF">NDU88_005177</name>
</gene>
<sequence>MIKGLSKFCSGKKIVQLDDSAVRLDDGKWWNKDKISLTKTVKVEDDQGVDGRVHVERSGNQSSKIIDPPGGKRPVECCGKTKRDPRPHDWLGHDWDGPLQARQACLLAGWIGLLAVPGLHGRRAGEVCEADTTVLLLGGTQEK</sequence>
<proteinExistence type="predicted"/>
<dbReference type="AlphaFoldDB" id="A0AAV7M9S0"/>
<evidence type="ECO:0000256" key="1">
    <source>
        <dbReference type="SAM" id="MobiDB-lite"/>
    </source>
</evidence>
<comment type="caution">
    <text evidence="2">The sequence shown here is derived from an EMBL/GenBank/DDBJ whole genome shotgun (WGS) entry which is preliminary data.</text>
</comment>
<dbReference type="Proteomes" id="UP001066276">
    <property type="component" value="Chromosome 10"/>
</dbReference>
<evidence type="ECO:0000313" key="3">
    <source>
        <dbReference type="Proteomes" id="UP001066276"/>
    </source>
</evidence>